<keyword evidence="2" id="KW-1133">Transmembrane helix</keyword>
<keyword evidence="1" id="KW-0175">Coiled coil</keyword>
<protein>
    <submittedName>
        <fullName evidence="3">Uncharacterized protein</fullName>
    </submittedName>
</protein>
<evidence type="ECO:0000313" key="4">
    <source>
        <dbReference type="Proteomes" id="UP000193467"/>
    </source>
</evidence>
<evidence type="ECO:0000313" key="3">
    <source>
        <dbReference type="EMBL" id="ORY47102.1"/>
    </source>
</evidence>
<feature type="transmembrane region" description="Helical" evidence="2">
    <location>
        <begin position="172"/>
        <end position="191"/>
    </location>
</feature>
<dbReference type="Proteomes" id="UP000193467">
    <property type="component" value="Unassembled WGS sequence"/>
</dbReference>
<keyword evidence="2" id="KW-0812">Transmembrane</keyword>
<dbReference type="AlphaFoldDB" id="A0A1Y2CJ83"/>
<evidence type="ECO:0000256" key="2">
    <source>
        <dbReference type="SAM" id="Phobius"/>
    </source>
</evidence>
<keyword evidence="2" id="KW-0472">Membrane</keyword>
<dbReference type="InParanoid" id="A0A1Y2CJ83"/>
<evidence type="ECO:0000256" key="1">
    <source>
        <dbReference type="SAM" id="Coils"/>
    </source>
</evidence>
<proteinExistence type="predicted"/>
<keyword evidence="4" id="KW-1185">Reference proteome</keyword>
<sequence length="251" mass="27734">MADLLTGWDKGIIEGVISVGCVGIQAIFWAGFFGFVCEGGKGAPDCTVYSYVRFIVTEVYRGDPLGARWMCDGLSTAGAWVGRCLISALFYSLVATGILSMLVVLVFWIQPFLAFHWAVSLHTLTTASFRSSNALFSVPVLPLPFFYLLDHALLLGPLLWYINLHNPIFTLYYPYLHLALGAHLLTGMFDLTPSSFSPSSLLKAVGVDVSVRFSGAKEMKERLEQRDRVIEELEKRVARAEKLLKGELGAE</sequence>
<dbReference type="EMBL" id="MCGR01000118">
    <property type="protein sequence ID" value="ORY47102.1"/>
    <property type="molecule type" value="Genomic_DNA"/>
</dbReference>
<feature type="transmembrane region" description="Helical" evidence="2">
    <location>
        <begin position="88"/>
        <end position="113"/>
    </location>
</feature>
<reference evidence="3 4" key="1">
    <citation type="submission" date="2016-07" db="EMBL/GenBank/DDBJ databases">
        <title>Pervasive Adenine N6-methylation of Active Genes in Fungi.</title>
        <authorList>
            <consortium name="DOE Joint Genome Institute"/>
            <person name="Mondo S.J."/>
            <person name="Dannebaum R.O."/>
            <person name="Kuo R.C."/>
            <person name="Labutti K."/>
            <person name="Haridas S."/>
            <person name="Kuo A."/>
            <person name="Salamov A."/>
            <person name="Ahrendt S.R."/>
            <person name="Lipzen A."/>
            <person name="Sullivan W."/>
            <person name="Andreopoulos W.B."/>
            <person name="Clum A."/>
            <person name="Lindquist E."/>
            <person name="Daum C."/>
            <person name="Ramamoorthy G.K."/>
            <person name="Gryganskyi A."/>
            <person name="Culley D."/>
            <person name="Magnuson J.K."/>
            <person name="James T.Y."/>
            <person name="O'Malley M.A."/>
            <person name="Stajich J.E."/>
            <person name="Spatafora J.W."/>
            <person name="Visel A."/>
            <person name="Grigoriev I.V."/>
        </authorList>
    </citation>
    <scope>NUCLEOTIDE SEQUENCE [LARGE SCALE GENOMIC DNA]</scope>
    <source>
        <strain evidence="3 4">62-1032</strain>
    </source>
</reference>
<accession>A0A1Y2CJ83</accession>
<feature type="transmembrane region" description="Helical" evidence="2">
    <location>
        <begin position="12"/>
        <end position="35"/>
    </location>
</feature>
<organism evidence="3 4">
    <name type="scientific">Leucosporidium creatinivorum</name>
    <dbReference type="NCBI Taxonomy" id="106004"/>
    <lineage>
        <taxon>Eukaryota</taxon>
        <taxon>Fungi</taxon>
        <taxon>Dikarya</taxon>
        <taxon>Basidiomycota</taxon>
        <taxon>Pucciniomycotina</taxon>
        <taxon>Microbotryomycetes</taxon>
        <taxon>Leucosporidiales</taxon>
        <taxon>Leucosporidium</taxon>
    </lineage>
</organism>
<feature type="coiled-coil region" evidence="1">
    <location>
        <begin position="216"/>
        <end position="250"/>
    </location>
</feature>
<comment type="caution">
    <text evidence="3">The sequence shown here is derived from an EMBL/GenBank/DDBJ whole genome shotgun (WGS) entry which is preliminary data.</text>
</comment>
<name>A0A1Y2CJ83_9BASI</name>
<feature type="transmembrane region" description="Helical" evidence="2">
    <location>
        <begin position="134"/>
        <end position="160"/>
    </location>
</feature>
<gene>
    <name evidence="3" type="ORF">BCR35DRAFT_336202</name>
</gene>